<keyword evidence="1" id="KW-0472">Membrane</keyword>
<dbReference type="Pfam" id="PF26604">
    <property type="entry name" value="CBU_0592"/>
    <property type="match status" value="1"/>
</dbReference>
<organism evidence="3 4">
    <name type="scientific">Candidatus Uhrbacteria bacterium GW2011_GWF2_41_16</name>
    <dbReference type="NCBI Taxonomy" id="1618997"/>
    <lineage>
        <taxon>Bacteria</taxon>
        <taxon>Candidatus Uhriibacteriota</taxon>
    </lineage>
</organism>
<keyword evidence="1" id="KW-0812">Transmembrane</keyword>
<feature type="non-terminal residue" evidence="3">
    <location>
        <position position="1"/>
    </location>
</feature>
<protein>
    <recommendedName>
        <fullName evidence="2">CBU-0592-like domain-containing protein</fullName>
    </recommendedName>
</protein>
<sequence>RINFSQSSVTEFFGWIGIGFVLLGYALLVFHIFDSTDWRYHALNVLGSIGIVIDAFAQRNWQPAVLNTIWFFLAFFALFSSFLF</sequence>
<feature type="domain" description="CBU-0592-like" evidence="2">
    <location>
        <begin position="11"/>
        <end position="81"/>
    </location>
</feature>
<dbReference type="NCBIfam" id="NF047864">
    <property type="entry name" value="CBU_0592_membra"/>
    <property type="match status" value="1"/>
</dbReference>
<dbReference type="EMBL" id="LCAU01000010">
    <property type="protein sequence ID" value="KKR97710.1"/>
    <property type="molecule type" value="Genomic_DNA"/>
</dbReference>
<gene>
    <name evidence="3" type="ORF">UU48_C0010G0034</name>
</gene>
<accession>A0A0G0XLQ0</accession>
<dbReference type="InterPro" id="IPR058058">
    <property type="entry name" value="CBU_0592-like"/>
</dbReference>
<dbReference type="Proteomes" id="UP000034746">
    <property type="component" value="Unassembled WGS sequence"/>
</dbReference>
<evidence type="ECO:0000313" key="4">
    <source>
        <dbReference type="Proteomes" id="UP000034746"/>
    </source>
</evidence>
<reference evidence="3 4" key="1">
    <citation type="journal article" date="2015" name="Nature">
        <title>rRNA introns, odd ribosomes, and small enigmatic genomes across a large radiation of phyla.</title>
        <authorList>
            <person name="Brown C.T."/>
            <person name="Hug L.A."/>
            <person name="Thomas B.C."/>
            <person name="Sharon I."/>
            <person name="Castelle C.J."/>
            <person name="Singh A."/>
            <person name="Wilkins M.J."/>
            <person name="Williams K.H."/>
            <person name="Banfield J.F."/>
        </authorList>
    </citation>
    <scope>NUCLEOTIDE SEQUENCE [LARGE SCALE GENOMIC DNA]</scope>
</reference>
<name>A0A0G0XLQ0_9BACT</name>
<comment type="caution">
    <text evidence="3">The sequence shown here is derived from an EMBL/GenBank/DDBJ whole genome shotgun (WGS) entry which is preliminary data.</text>
</comment>
<evidence type="ECO:0000259" key="2">
    <source>
        <dbReference type="Pfam" id="PF26604"/>
    </source>
</evidence>
<feature type="transmembrane region" description="Helical" evidence="1">
    <location>
        <begin position="12"/>
        <end position="32"/>
    </location>
</feature>
<evidence type="ECO:0000256" key="1">
    <source>
        <dbReference type="SAM" id="Phobius"/>
    </source>
</evidence>
<dbReference type="AlphaFoldDB" id="A0A0G0XLQ0"/>
<keyword evidence="1" id="KW-1133">Transmembrane helix</keyword>
<proteinExistence type="predicted"/>
<feature type="transmembrane region" description="Helical" evidence="1">
    <location>
        <begin position="64"/>
        <end position="83"/>
    </location>
</feature>
<evidence type="ECO:0000313" key="3">
    <source>
        <dbReference type="EMBL" id="KKR97710.1"/>
    </source>
</evidence>